<sequence>MSDELRARSIRGQLLTFTDRTLTDPADLTRHLDRSREIGYSVSDSDYLDGWQ</sequence>
<dbReference type="InterPro" id="IPR029016">
    <property type="entry name" value="GAF-like_dom_sf"/>
</dbReference>
<organism evidence="2 3">
    <name type="scientific">Gordonia hongkongensis</name>
    <dbReference type="NCBI Taxonomy" id="1701090"/>
    <lineage>
        <taxon>Bacteria</taxon>
        <taxon>Bacillati</taxon>
        <taxon>Actinomycetota</taxon>
        <taxon>Actinomycetes</taxon>
        <taxon>Mycobacteriales</taxon>
        <taxon>Gordoniaceae</taxon>
        <taxon>Gordonia</taxon>
    </lineage>
</organism>
<evidence type="ECO:0000313" key="3">
    <source>
        <dbReference type="Proteomes" id="UP001213504"/>
    </source>
</evidence>
<accession>A0AAX3TD76</accession>
<dbReference type="EMBL" id="CP121270">
    <property type="protein sequence ID" value="WFP27227.1"/>
    <property type="molecule type" value="Genomic_DNA"/>
</dbReference>
<dbReference type="PROSITE" id="PS51078">
    <property type="entry name" value="ICLR_ED"/>
    <property type="match status" value="1"/>
</dbReference>
<dbReference type="RefSeq" id="WP_242697095.1">
    <property type="nucleotide sequence ID" value="NZ_CP121270.1"/>
</dbReference>
<reference evidence="2" key="1">
    <citation type="submission" date="2023-04" db="EMBL/GenBank/DDBJ databases">
        <title>Complete genome sequence of a phthalic acid esters degrading bacterial strain.</title>
        <authorList>
            <person name="Weng L."/>
            <person name="Jia Y."/>
            <person name="Ren L."/>
        </authorList>
    </citation>
    <scope>NUCLEOTIDE SEQUENCE</scope>
    <source>
        <strain evidence="2">RL-LY01</strain>
    </source>
</reference>
<gene>
    <name evidence="2" type="ORF">P9A14_12015</name>
</gene>
<dbReference type="InterPro" id="IPR014757">
    <property type="entry name" value="Tscrpt_reg_IclR_C"/>
</dbReference>
<proteinExistence type="predicted"/>
<dbReference type="Pfam" id="PF01614">
    <property type="entry name" value="IclR_C"/>
    <property type="match status" value="1"/>
</dbReference>
<dbReference type="Proteomes" id="UP001213504">
    <property type="component" value="Chromosome"/>
</dbReference>
<dbReference type="SUPFAM" id="SSF55781">
    <property type="entry name" value="GAF domain-like"/>
    <property type="match status" value="1"/>
</dbReference>
<dbReference type="Gene3D" id="3.30.450.40">
    <property type="match status" value="1"/>
</dbReference>
<dbReference type="AlphaFoldDB" id="A0AAX3TD76"/>
<protein>
    <submittedName>
        <fullName evidence="2">IclR family transcriptional regulator C-terminal domain-containing protein</fullName>
    </submittedName>
</protein>
<evidence type="ECO:0000313" key="2">
    <source>
        <dbReference type="EMBL" id="WFP27227.1"/>
    </source>
</evidence>
<feature type="domain" description="IclR-ED" evidence="1">
    <location>
        <begin position="1"/>
        <end position="52"/>
    </location>
</feature>
<evidence type="ECO:0000259" key="1">
    <source>
        <dbReference type="PROSITE" id="PS51078"/>
    </source>
</evidence>
<name>A0AAX3TD76_9ACTN</name>